<dbReference type="EMBL" id="JBHUOP010000002">
    <property type="protein sequence ID" value="MFD2840252.1"/>
    <property type="molecule type" value="Genomic_DNA"/>
</dbReference>
<name>A0ABW5XF40_9MICO</name>
<feature type="chain" id="PRO_5047384417" description="Acid-shock protein" evidence="2">
    <location>
        <begin position="31"/>
        <end position="109"/>
    </location>
</feature>
<evidence type="ECO:0000256" key="1">
    <source>
        <dbReference type="SAM" id="MobiDB-lite"/>
    </source>
</evidence>
<comment type="caution">
    <text evidence="3">The sequence shown here is derived from an EMBL/GenBank/DDBJ whole genome shotgun (WGS) entry which is preliminary data.</text>
</comment>
<dbReference type="RefSeq" id="WP_377466041.1">
    <property type="nucleotide sequence ID" value="NZ_JBHUOP010000002.1"/>
</dbReference>
<evidence type="ECO:0000256" key="2">
    <source>
        <dbReference type="SAM" id="SignalP"/>
    </source>
</evidence>
<sequence>MAKFKRTFSAALVSSALVAGSAAFAPAAIAHPDTNDSSTSVVVLGPATVYESPNAPLKRLDTPKKSKAKKSTAKKKSSSKKTTSSKKKSVSVQKKTVKKTTVARHIHAV</sequence>
<keyword evidence="2" id="KW-0732">Signal</keyword>
<feature type="signal peptide" evidence="2">
    <location>
        <begin position="1"/>
        <end position="30"/>
    </location>
</feature>
<proteinExistence type="predicted"/>
<evidence type="ECO:0008006" key="5">
    <source>
        <dbReference type="Google" id="ProtNLM"/>
    </source>
</evidence>
<evidence type="ECO:0000313" key="3">
    <source>
        <dbReference type="EMBL" id="MFD2840252.1"/>
    </source>
</evidence>
<feature type="region of interest" description="Disordered" evidence="1">
    <location>
        <begin position="52"/>
        <end position="109"/>
    </location>
</feature>
<organism evidence="3 4">
    <name type="scientific">Populibacterium corticicola</name>
    <dbReference type="NCBI Taxonomy" id="1812826"/>
    <lineage>
        <taxon>Bacteria</taxon>
        <taxon>Bacillati</taxon>
        <taxon>Actinomycetota</taxon>
        <taxon>Actinomycetes</taxon>
        <taxon>Micrococcales</taxon>
        <taxon>Jonesiaceae</taxon>
        <taxon>Populibacterium</taxon>
    </lineage>
</organism>
<evidence type="ECO:0000313" key="4">
    <source>
        <dbReference type="Proteomes" id="UP001597391"/>
    </source>
</evidence>
<accession>A0ABW5XF40</accession>
<dbReference type="Proteomes" id="UP001597391">
    <property type="component" value="Unassembled WGS sequence"/>
</dbReference>
<gene>
    <name evidence="3" type="ORF">ACFSYH_06675</name>
</gene>
<protein>
    <recommendedName>
        <fullName evidence="5">Acid-shock protein</fullName>
    </recommendedName>
</protein>
<keyword evidence="4" id="KW-1185">Reference proteome</keyword>
<feature type="compositionally biased region" description="Basic residues" evidence="1">
    <location>
        <begin position="65"/>
        <end position="109"/>
    </location>
</feature>
<reference evidence="4" key="1">
    <citation type="journal article" date="2019" name="Int. J. Syst. Evol. Microbiol.">
        <title>The Global Catalogue of Microorganisms (GCM) 10K type strain sequencing project: providing services to taxonomists for standard genome sequencing and annotation.</title>
        <authorList>
            <consortium name="The Broad Institute Genomics Platform"/>
            <consortium name="The Broad Institute Genome Sequencing Center for Infectious Disease"/>
            <person name="Wu L."/>
            <person name="Ma J."/>
        </authorList>
    </citation>
    <scope>NUCLEOTIDE SEQUENCE [LARGE SCALE GENOMIC DNA]</scope>
    <source>
        <strain evidence="4">KCTC 33576</strain>
    </source>
</reference>